<proteinExistence type="predicted"/>
<evidence type="ECO:0000313" key="4">
    <source>
        <dbReference type="Proteomes" id="UP001566132"/>
    </source>
</evidence>
<dbReference type="Proteomes" id="UP001566132">
    <property type="component" value="Unassembled WGS sequence"/>
</dbReference>
<accession>A0ABD1EUF9</accession>
<sequence length="438" mass="48962">MFLCNTIITISIMTGIAAGQRDCSRDEYERCVSLADPLVKEAHLVFPDNLNDIDLVCKTWNMFVNCLRAYTDNCFTDQQRTQFNRAVESPIESVHQMCMQPSYQKEYLHYAPCIKSTIIGRVHCGPHYNLLVDQVEQGEVISKSTLCCSHDRFKQCVIRETRRMCDSGISDGPASRFAAQIIDKALKFLQDQCINYIPNSGDCISQRDSIISYSDRLNPSSIISTASSEVYPWSTTEGDLRRREYESSRYPKLSTPSRWSPSSLSPSLERDHSDNSGSVLPTQHLGTRTRPASYGRSKSWSPDSVSSSTLATNTAPMLPGMVSTPGTVREQFATRPSWDVQSGINRGVSAPPFKSTDFSTTTSRFEVPYSPVWNPSTLPSTETWYPAAGNQLSNEVDEPNQLGLKKLRNTGNTWRVSCGRGSLLLSSLILMMFKIFLG</sequence>
<protein>
    <submittedName>
        <fullName evidence="3">Uncharacterized protein</fullName>
    </submittedName>
</protein>
<feature type="compositionally biased region" description="Low complexity" evidence="1">
    <location>
        <begin position="253"/>
        <end position="267"/>
    </location>
</feature>
<feature type="signal peptide" evidence="2">
    <location>
        <begin position="1"/>
        <end position="19"/>
    </location>
</feature>
<organism evidence="3 4">
    <name type="scientific">Hypothenemus hampei</name>
    <name type="common">Coffee berry borer</name>
    <dbReference type="NCBI Taxonomy" id="57062"/>
    <lineage>
        <taxon>Eukaryota</taxon>
        <taxon>Metazoa</taxon>
        <taxon>Ecdysozoa</taxon>
        <taxon>Arthropoda</taxon>
        <taxon>Hexapoda</taxon>
        <taxon>Insecta</taxon>
        <taxon>Pterygota</taxon>
        <taxon>Neoptera</taxon>
        <taxon>Endopterygota</taxon>
        <taxon>Coleoptera</taxon>
        <taxon>Polyphaga</taxon>
        <taxon>Cucujiformia</taxon>
        <taxon>Curculionidae</taxon>
        <taxon>Scolytinae</taxon>
        <taxon>Hypothenemus</taxon>
    </lineage>
</organism>
<keyword evidence="2" id="KW-0732">Signal</keyword>
<dbReference type="EMBL" id="JBDJPC010000005">
    <property type="protein sequence ID" value="KAL1502425.1"/>
    <property type="molecule type" value="Genomic_DNA"/>
</dbReference>
<comment type="caution">
    <text evidence="3">The sequence shown here is derived from an EMBL/GenBank/DDBJ whole genome shotgun (WGS) entry which is preliminary data.</text>
</comment>
<feature type="chain" id="PRO_5044781746" evidence="2">
    <location>
        <begin position="20"/>
        <end position="438"/>
    </location>
</feature>
<gene>
    <name evidence="3" type="ORF">ABEB36_007566</name>
</gene>
<dbReference type="AlphaFoldDB" id="A0ABD1EUF9"/>
<evidence type="ECO:0000256" key="1">
    <source>
        <dbReference type="SAM" id="MobiDB-lite"/>
    </source>
</evidence>
<feature type="region of interest" description="Disordered" evidence="1">
    <location>
        <begin position="241"/>
        <end position="320"/>
    </location>
</feature>
<keyword evidence="4" id="KW-1185">Reference proteome</keyword>
<dbReference type="PANTHER" id="PTHR33964:SF9">
    <property type="match status" value="1"/>
</dbReference>
<feature type="compositionally biased region" description="Low complexity" evidence="1">
    <location>
        <begin position="297"/>
        <end position="308"/>
    </location>
</feature>
<feature type="compositionally biased region" description="Polar residues" evidence="1">
    <location>
        <begin position="275"/>
        <end position="286"/>
    </location>
</feature>
<name>A0ABD1EUF9_HYPHA</name>
<evidence type="ECO:0000256" key="2">
    <source>
        <dbReference type="SAM" id="SignalP"/>
    </source>
</evidence>
<reference evidence="3 4" key="1">
    <citation type="submission" date="2024-05" db="EMBL/GenBank/DDBJ databases">
        <title>Genetic variation in Jamaican populations of the coffee berry borer (Hypothenemus hampei).</title>
        <authorList>
            <person name="Errbii M."/>
            <person name="Myrie A."/>
        </authorList>
    </citation>
    <scope>NUCLEOTIDE SEQUENCE [LARGE SCALE GENOMIC DNA]</scope>
    <source>
        <strain evidence="3">JA-Hopewell-2020-01-JO</strain>
        <tissue evidence="3">Whole body</tissue>
    </source>
</reference>
<evidence type="ECO:0000313" key="3">
    <source>
        <dbReference type="EMBL" id="KAL1502425.1"/>
    </source>
</evidence>
<dbReference type="PANTHER" id="PTHR33964">
    <property type="entry name" value="RE45066P-RELATED"/>
    <property type="match status" value="1"/>
</dbReference>